<organism evidence="1 2">
    <name type="scientific">Strongyloides papillosus</name>
    <name type="common">Intestinal threadworm</name>
    <dbReference type="NCBI Taxonomy" id="174720"/>
    <lineage>
        <taxon>Eukaryota</taxon>
        <taxon>Metazoa</taxon>
        <taxon>Ecdysozoa</taxon>
        <taxon>Nematoda</taxon>
        <taxon>Chromadorea</taxon>
        <taxon>Rhabditida</taxon>
        <taxon>Tylenchina</taxon>
        <taxon>Panagrolaimomorpha</taxon>
        <taxon>Strongyloidoidea</taxon>
        <taxon>Strongyloididae</taxon>
        <taxon>Strongyloides</taxon>
    </lineage>
</organism>
<accession>A0A0N5B2J6</accession>
<protein>
    <submittedName>
        <fullName evidence="2">Protein aurora borealis</fullName>
    </submittedName>
</protein>
<proteinExistence type="predicted"/>
<dbReference type="AlphaFoldDB" id="A0A0N5B2J6"/>
<sequence>MESTSCCNQSNCISTTSNYSKFSNLLLSPFTSIKSSTPVKSRRISRVVTPLRRSILRSHSCSCTNNPFSPGIYDGSFGLHLNGNDFSPRMFEYKPEDVGNENTFAWNIDQMSKLHPISISEESVCCHSSPNITRHLELREKVVKYFQENHHIPSPDTSRCLGHSKELAKTPLTSKRLRTPKTSITLSSSRSICIYRSLSESSSGNISQSLDSDKRTPKLSEKILEMIQSPSFIGSQKPPEENGNSSDMFVYFPDEDPEYDKEVPLSDEGYYIPVIKAGEFLDTDDSFLQLEEGENDYSHQKVDFDISSIEYDSFRLDLMMSPIPSNSETNLNSPSAL</sequence>
<dbReference type="WBParaSite" id="SPAL_0000030300.1">
    <property type="protein sequence ID" value="SPAL_0000030300.1"/>
    <property type="gene ID" value="SPAL_0000030300"/>
</dbReference>
<dbReference type="Proteomes" id="UP000046392">
    <property type="component" value="Unplaced"/>
</dbReference>
<name>A0A0N5B2J6_STREA</name>
<evidence type="ECO:0000313" key="1">
    <source>
        <dbReference type="Proteomes" id="UP000046392"/>
    </source>
</evidence>
<evidence type="ECO:0000313" key="2">
    <source>
        <dbReference type="WBParaSite" id="SPAL_0000030300.1"/>
    </source>
</evidence>
<keyword evidence="1" id="KW-1185">Reference proteome</keyword>
<dbReference type="Pfam" id="PF15280">
    <property type="entry name" value="BORA_N"/>
    <property type="match status" value="1"/>
</dbReference>
<dbReference type="InterPro" id="IPR023252">
    <property type="entry name" value="Aurora_borealis_protein"/>
</dbReference>
<reference evidence="2" key="1">
    <citation type="submission" date="2017-02" db="UniProtKB">
        <authorList>
            <consortium name="WormBaseParasite"/>
        </authorList>
    </citation>
    <scope>IDENTIFICATION</scope>
</reference>